<dbReference type="GeneID" id="93846131"/>
<dbReference type="SUPFAM" id="SSF53697">
    <property type="entry name" value="SIS domain"/>
    <property type="match status" value="1"/>
</dbReference>
<evidence type="ECO:0000256" key="2">
    <source>
        <dbReference type="ARBA" id="ARBA00023125"/>
    </source>
</evidence>
<dbReference type="PROSITE" id="PS51071">
    <property type="entry name" value="HTH_RPIR"/>
    <property type="match status" value="1"/>
</dbReference>
<protein>
    <submittedName>
        <fullName evidence="6">RpiR family transcriptional regulator</fullName>
    </submittedName>
</protein>
<proteinExistence type="predicted"/>
<keyword evidence="7" id="KW-1185">Reference proteome</keyword>
<dbReference type="RefSeq" id="WP_042738015.1">
    <property type="nucleotide sequence ID" value="NZ_BKAX01000001.1"/>
</dbReference>
<evidence type="ECO:0000313" key="7">
    <source>
        <dbReference type="Proteomes" id="UP000321057"/>
    </source>
</evidence>
<gene>
    <name evidence="6" type="ORF">SGA02_00830</name>
</gene>
<keyword evidence="3" id="KW-0804">Transcription</keyword>
<accession>A0ABQ0XZ31</accession>
<dbReference type="InterPro" id="IPR009057">
    <property type="entry name" value="Homeodomain-like_sf"/>
</dbReference>
<comment type="caution">
    <text evidence="6">The sequence shown here is derived from an EMBL/GenBank/DDBJ whole genome shotgun (WGS) entry which is preliminary data.</text>
</comment>
<dbReference type="Proteomes" id="UP000321057">
    <property type="component" value="Unassembled WGS sequence"/>
</dbReference>
<dbReference type="InterPro" id="IPR001347">
    <property type="entry name" value="SIS_dom"/>
</dbReference>
<evidence type="ECO:0000313" key="6">
    <source>
        <dbReference type="EMBL" id="GEQ04255.1"/>
    </source>
</evidence>
<dbReference type="InterPro" id="IPR047640">
    <property type="entry name" value="RpiR-like"/>
</dbReference>
<evidence type="ECO:0000256" key="1">
    <source>
        <dbReference type="ARBA" id="ARBA00023015"/>
    </source>
</evidence>
<dbReference type="Pfam" id="PF01380">
    <property type="entry name" value="SIS"/>
    <property type="match status" value="1"/>
</dbReference>
<evidence type="ECO:0000259" key="5">
    <source>
        <dbReference type="PROSITE" id="PS51464"/>
    </source>
</evidence>
<dbReference type="Gene3D" id="1.10.10.10">
    <property type="entry name" value="Winged helix-like DNA-binding domain superfamily/Winged helix DNA-binding domain"/>
    <property type="match status" value="1"/>
</dbReference>
<feature type="domain" description="SIS" evidence="5">
    <location>
        <begin position="128"/>
        <end position="263"/>
    </location>
</feature>
<dbReference type="CDD" id="cd05013">
    <property type="entry name" value="SIS_RpiR"/>
    <property type="match status" value="1"/>
</dbReference>
<dbReference type="Gene3D" id="3.40.50.10490">
    <property type="entry name" value="Glucose-6-phosphate isomerase like protein, domain 1"/>
    <property type="match status" value="1"/>
</dbReference>
<name>A0ABQ0XZ31_STAGA</name>
<dbReference type="EMBL" id="BKAX01000001">
    <property type="protein sequence ID" value="GEQ04255.1"/>
    <property type="molecule type" value="Genomic_DNA"/>
</dbReference>
<dbReference type="InterPro" id="IPR000281">
    <property type="entry name" value="HTH_RpiR"/>
</dbReference>
<keyword evidence="1" id="KW-0805">Transcription regulation</keyword>
<sequence length="288" mass="32906">MNQTFDLKAKIVSTKKTLPKKQQKLCDYILKHFEDLGLVTIKELAKDAEVGISTVMRTIHALDYDNFNDFRRDIYNSAMPNDSKFSLKNAFIESGKVKSHTLTHVWDKSVSLLNQSLKPDLISSFDQAINLIEQANNIYVLGTRPYKTTALYLEHLLNEFNLSIQQLSYDTDAIFDKTKKMTNSDLLIAFSFEPYTYSVINAVKETKQQGNDIILITDHDTSPLIEFSNVTLKLSVRKDHFSILPIIALIDAIVLELGKRTSETSLKHLEKLEEVLNRNHVTYNTSNN</sequence>
<dbReference type="InterPro" id="IPR036388">
    <property type="entry name" value="WH-like_DNA-bd_sf"/>
</dbReference>
<dbReference type="InterPro" id="IPR046348">
    <property type="entry name" value="SIS_dom_sf"/>
</dbReference>
<evidence type="ECO:0000259" key="4">
    <source>
        <dbReference type="PROSITE" id="PS51071"/>
    </source>
</evidence>
<dbReference type="PROSITE" id="PS51464">
    <property type="entry name" value="SIS"/>
    <property type="match status" value="1"/>
</dbReference>
<dbReference type="InterPro" id="IPR035472">
    <property type="entry name" value="RpiR-like_SIS"/>
</dbReference>
<feature type="domain" description="HTH rpiR-type" evidence="4">
    <location>
        <begin position="5"/>
        <end position="81"/>
    </location>
</feature>
<dbReference type="SUPFAM" id="SSF46689">
    <property type="entry name" value="Homeodomain-like"/>
    <property type="match status" value="1"/>
</dbReference>
<dbReference type="PANTHER" id="PTHR30514">
    <property type="entry name" value="GLUCOKINASE"/>
    <property type="match status" value="1"/>
</dbReference>
<evidence type="ECO:0000256" key="3">
    <source>
        <dbReference type="ARBA" id="ARBA00023163"/>
    </source>
</evidence>
<reference evidence="6 7" key="1">
    <citation type="submission" date="2019-07" db="EMBL/GenBank/DDBJ databases">
        <title>Whole genome shotgun sequence of Staphylococcus gallinarum NBRC 109767.</title>
        <authorList>
            <person name="Hosoyama A."/>
            <person name="Uohara A."/>
            <person name="Ohji S."/>
            <person name="Ichikawa N."/>
        </authorList>
    </citation>
    <scope>NUCLEOTIDE SEQUENCE [LARGE SCALE GENOMIC DNA]</scope>
    <source>
        <strain evidence="6 7">NBRC 109767</strain>
    </source>
</reference>
<organism evidence="6 7">
    <name type="scientific">Staphylococcus gallinarum</name>
    <dbReference type="NCBI Taxonomy" id="1293"/>
    <lineage>
        <taxon>Bacteria</taxon>
        <taxon>Bacillati</taxon>
        <taxon>Bacillota</taxon>
        <taxon>Bacilli</taxon>
        <taxon>Bacillales</taxon>
        <taxon>Staphylococcaceae</taxon>
        <taxon>Staphylococcus</taxon>
    </lineage>
</organism>
<keyword evidence="2" id="KW-0238">DNA-binding</keyword>
<dbReference type="Pfam" id="PF01418">
    <property type="entry name" value="HTH_6"/>
    <property type="match status" value="1"/>
</dbReference>